<keyword evidence="12" id="KW-0902">Two-component regulatory system</keyword>
<dbReference type="InterPro" id="IPR035965">
    <property type="entry name" value="PAS-like_dom_sf"/>
</dbReference>
<dbReference type="InterPro" id="IPR001789">
    <property type="entry name" value="Sig_transdc_resp-reg_receiver"/>
</dbReference>
<dbReference type="Gene3D" id="3.30.565.10">
    <property type="entry name" value="Histidine kinase-like ATPase, C-terminal domain"/>
    <property type="match status" value="1"/>
</dbReference>
<dbReference type="InterPro" id="IPR000700">
    <property type="entry name" value="PAS-assoc_C"/>
</dbReference>
<evidence type="ECO:0000256" key="5">
    <source>
        <dbReference type="ARBA" id="ARBA00022519"/>
    </source>
</evidence>
<evidence type="ECO:0000256" key="6">
    <source>
        <dbReference type="ARBA" id="ARBA00022553"/>
    </source>
</evidence>
<dbReference type="Gene3D" id="3.30.450.20">
    <property type="entry name" value="PAS domain"/>
    <property type="match status" value="1"/>
</dbReference>
<dbReference type="InterPro" id="IPR036097">
    <property type="entry name" value="HisK_dim/P_sf"/>
</dbReference>
<evidence type="ECO:0000313" key="24">
    <source>
        <dbReference type="Proteomes" id="UP001553161"/>
    </source>
</evidence>
<comment type="catalytic activity">
    <reaction evidence="1">
        <text>ATP + protein L-histidine = ADP + protein N-phospho-L-histidine.</text>
        <dbReference type="EC" id="2.7.13.3"/>
    </reaction>
</comment>
<keyword evidence="24" id="KW-1185">Reference proteome</keyword>
<dbReference type="InterPro" id="IPR036890">
    <property type="entry name" value="HATPase_C_sf"/>
</dbReference>
<protein>
    <recommendedName>
        <fullName evidence="3">histidine kinase</fullName>
        <ecNumber evidence="3">2.7.13.3</ecNumber>
    </recommendedName>
</protein>
<dbReference type="InterPro" id="IPR001610">
    <property type="entry name" value="PAC"/>
</dbReference>
<feature type="modified residue" description="Phosphohistidine" evidence="14">
    <location>
        <position position="820"/>
    </location>
</feature>
<feature type="domain" description="HPt" evidence="22">
    <location>
        <begin position="780"/>
        <end position="878"/>
    </location>
</feature>
<dbReference type="Pfam" id="PF00512">
    <property type="entry name" value="HisKA"/>
    <property type="match status" value="1"/>
</dbReference>
<name>A0ABV3L9E0_9RHOB</name>
<organism evidence="23 24">
    <name type="scientific">Meridianimarinicoccus marinus</name>
    <dbReference type="NCBI Taxonomy" id="3231483"/>
    <lineage>
        <taxon>Bacteria</taxon>
        <taxon>Pseudomonadati</taxon>
        <taxon>Pseudomonadota</taxon>
        <taxon>Alphaproteobacteria</taxon>
        <taxon>Rhodobacterales</taxon>
        <taxon>Paracoccaceae</taxon>
        <taxon>Meridianimarinicoccus</taxon>
    </lineage>
</organism>
<sequence>MFAKVPSGARTGLKTGAKPRTTLLHYATFVVAIATLAGMVWFVASDFAAKVESLAKARSDNVQWSLSQVEVEYLVFDHALRDVGVHGIDALPQLRQHFDILYSRIDTLRSSDLFREVREQADFQPALAETWAAITDALPYIDGPDQMLLDNLDALITRFDAIHDDVRMLGLHGISFFAERSDERREGIAETLNRVAAITLVLVFILTLLIFMLWRFSRVLHSHAEDARLSADRISAVVTTALDAVVVSDRSGVIQEFNGGAEDIFGYTRDEVLGRTIEDVMVPPHLRKAHAEGFHHYVTTGERRVIGRGRIKLEARRKNGSTFPVELSVSATRQQDGAEIFVAFLRDITGRVATEQALRQARDKAMAGERAKAELLAVMSHEMRTPLNGMLGTLELLGETDLSARQKKYLSVANRSGQLLLHHVNDVLDVARLESGKMGIDRRVVDLSDLVRDVVEGQQTVAEAAGNAIEVSLLPPGKSLVVSDPVRLRQILLNLVGNAVKFTRNGMIHISVDRLGYDDMVEISVSDTGIGIAPEDIERVFSDFVTLDATYDRQNTGTGLGLGIARRMARAMNGDIGVESEPGEGSLFWIRIPMPPAPVGATAEVDVLAPVVPLLPEATTPAERGQAPLRILVVEDNEINRLVVREMLETAGHSVTEAKDGLEGADAARDHSFDLILMDISMPHMDGIEATRLIRARDGASSGAPIVALTAHAMLEEISRFKAAGMDHSLTKPITREALQIALNLARGKPASPDEPAQSAPDADTPVDQSRLDTMAQEVGADRLAKLVDAFLAEADRTVDGLTAAPQAASDDHALLATLHHLAGSAAVFGARDLHDWLAEMERLGKSGQTGQMHDRLPEIAAIWARTRSRYSDMQTADSRK</sequence>
<evidence type="ECO:0000259" key="19">
    <source>
        <dbReference type="PROSITE" id="PS50110"/>
    </source>
</evidence>
<dbReference type="Gene3D" id="1.20.120.160">
    <property type="entry name" value="HPT domain"/>
    <property type="match status" value="1"/>
</dbReference>
<dbReference type="EMBL" id="JBFBVU010000024">
    <property type="protein sequence ID" value="MEV8468190.1"/>
    <property type="molecule type" value="Genomic_DNA"/>
</dbReference>
<keyword evidence="8 17" id="KW-0812">Transmembrane</keyword>
<evidence type="ECO:0000259" key="21">
    <source>
        <dbReference type="PROSITE" id="PS50113"/>
    </source>
</evidence>
<dbReference type="PANTHER" id="PTHR43047:SF64">
    <property type="entry name" value="HISTIDINE KINASE CONTAINING CHEY-HOMOLOGOUS RECEIVER DOMAIN AND PAS DOMAIN-RELATED"/>
    <property type="match status" value="1"/>
</dbReference>
<dbReference type="CDD" id="cd17546">
    <property type="entry name" value="REC_hyHK_CKI1_RcsC-like"/>
    <property type="match status" value="1"/>
</dbReference>
<evidence type="ECO:0000259" key="22">
    <source>
        <dbReference type="PROSITE" id="PS50894"/>
    </source>
</evidence>
<accession>A0ABV3L9E0</accession>
<dbReference type="SMART" id="SM00086">
    <property type="entry name" value="PAC"/>
    <property type="match status" value="1"/>
</dbReference>
<comment type="caution">
    <text evidence="23">The sequence shown here is derived from an EMBL/GenBank/DDBJ whole genome shotgun (WGS) entry which is preliminary data.</text>
</comment>
<keyword evidence="9" id="KW-0418">Kinase</keyword>
<dbReference type="InterPro" id="IPR000014">
    <property type="entry name" value="PAS"/>
</dbReference>
<dbReference type="GO" id="GO:0005524">
    <property type="term" value="F:ATP binding"/>
    <property type="evidence" value="ECO:0007669"/>
    <property type="project" value="UniProtKB-KW"/>
</dbReference>
<dbReference type="PANTHER" id="PTHR43047">
    <property type="entry name" value="TWO-COMPONENT HISTIDINE PROTEIN KINASE"/>
    <property type="match status" value="1"/>
</dbReference>
<dbReference type="InterPro" id="IPR008207">
    <property type="entry name" value="Sig_transdc_His_kin_Hpt_dom"/>
</dbReference>
<dbReference type="RefSeq" id="WP_366194144.1">
    <property type="nucleotide sequence ID" value="NZ_JBFBVU010000024.1"/>
</dbReference>
<dbReference type="Gene3D" id="1.10.287.130">
    <property type="match status" value="1"/>
</dbReference>
<feature type="transmembrane region" description="Helical" evidence="17">
    <location>
        <begin position="195"/>
        <end position="214"/>
    </location>
</feature>
<dbReference type="InterPro" id="IPR003594">
    <property type="entry name" value="HATPase_dom"/>
</dbReference>
<dbReference type="SUPFAM" id="SSF52172">
    <property type="entry name" value="CheY-like"/>
    <property type="match status" value="1"/>
</dbReference>
<evidence type="ECO:0000256" key="10">
    <source>
        <dbReference type="ARBA" id="ARBA00022840"/>
    </source>
</evidence>
<dbReference type="CDD" id="cd00130">
    <property type="entry name" value="PAS"/>
    <property type="match status" value="1"/>
</dbReference>
<dbReference type="CDD" id="cd00082">
    <property type="entry name" value="HisKA"/>
    <property type="match status" value="1"/>
</dbReference>
<evidence type="ECO:0000256" key="9">
    <source>
        <dbReference type="ARBA" id="ARBA00022777"/>
    </source>
</evidence>
<feature type="domain" description="PAS" evidence="20">
    <location>
        <begin position="230"/>
        <end position="283"/>
    </location>
</feature>
<evidence type="ECO:0000259" key="18">
    <source>
        <dbReference type="PROSITE" id="PS50109"/>
    </source>
</evidence>
<evidence type="ECO:0000256" key="12">
    <source>
        <dbReference type="ARBA" id="ARBA00023012"/>
    </source>
</evidence>
<keyword evidence="6 15" id="KW-0597">Phosphoprotein</keyword>
<proteinExistence type="predicted"/>
<keyword evidence="5" id="KW-0997">Cell inner membrane</keyword>
<dbReference type="InterPro" id="IPR005467">
    <property type="entry name" value="His_kinase_dom"/>
</dbReference>
<feature type="domain" description="Histidine kinase" evidence="18">
    <location>
        <begin position="378"/>
        <end position="596"/>
    </location>
</feature>
<feature type="domain" description="Response regulatory" evidence="19">
    <location>
        <begin position="630"/>
        <end position="747"/>
    </location>
</feature>
<dbReference type="Pfam" id="PF01627">
    <property type="entry name" value="Hpt"/>
    <property type="match status" value="1"/>
</dbReference>
<dbReference type="NCBIfam" id="TIGR00229">
    <property type="entry name" value="sensory_box"/>
    <property type="match status" value="1"/>
</dbReference>
<evidence type="ECO:0000256" key="8">
    <source>
        <dbReference type="ARBA" id="ARBA00022692"/>
    </source>
</evidence>
<feature type="region of interest" description="Disordered" evidence="16">
    <location>
        <begin position="748"/>
        <end position="768"/>
    </location>
</feature>
<dbReference type="PROSITE" id="PS50109">
    <property type="entry name" value="HIS_KIN"/>
    <property type="match status" value="1"/>
</dbReference>
<comment type="subcellular location">
    <subcellularLocation>
        <location evidence="2">Cell inner membrane</location>
        <topology evidence="2">Multi-pass membrane protein</topology>
    </subcellularLocation>
</comment>
<keyword evidence="7" id="KW-0808">Transferase</keyword>
<evidence type="ECO:0000256" key="17">
    <source>
        <dbReference type="SAM" id="Phobius"/>
    </source>
</evidence>
<evidence type="ECO:0000256" key="15">
    <source>
        <dbReference type="PROSITE-ProRule" id="PRU00169"/>
    </source>
</evidence>
<evidence type="ECO:0000256" key="13">
    <source>
        <dbReference type="ARBA" id="ARBA00023136"/>
    </source>
</evidence>
<feature type="transmembrane region" description="Helical" evidence="17">
    <location>
        <begin position="23"/>
        <end position="44"/>
    </location>
</feature>
<evidence type="ECO:0000256" key="2">
    <source>
        <dbReference type="ARBA" id="ARBA00004429"/>
    </source>
</evidence>
<keyword evidence="11 17" id="KW-1133">Transmembrane helix</keyword>
<dbReference type="Pfam" id="PF13426">
    <property type="entry name" value="PAS_9"/>
    <property type="match status" value="1"/>
</dbReference>
<evidence type="ECO:0000256" key="1">
    <source>
        <dbReference type="ARBA" id="ARBA00000085"/>
    </source>
</evidence>
<evidence type="ECO:0000256" key="14">
    <source>
        <dbReference type="PROSITE-ProRule" id="PRU00110"/>
    </source>
</evidence>
<dbReference type="SMART" id="SM00387">
    <property type="entry name" value="HATPase_c"/>
    <property type="match status" value="1"/>
</dbReference>
<evidence type="ECO:0000256" key="4">
    <source>
        <dbReference type="ARBA" id="ARBA00022475"/>
    </source>
</evidence>
<dbReference type="PRINTS" id="PR00344">
    <property type="entry name" value="BCTRLSENSOR"/>
</dbReference>
<keyword evidence="10 23" id="KW-0547">Nucleotide-binding</keyword>
<keyword evidence="4" id="KW-1003">Cell membrane</keyword>
<dbReference type="Proteomes" id="UP001553161">
    <property type="component" value="Unassembled WGS sequence"/>
</dbReference>
<dbReference type="CDD" id="cd16922">
    <property type="entry name" value="HATPase_EvgS-ArcB-TorS-like"/>
    <property type="match status" value="1"/>
</dbReference>
<dbReference type="PROSITE" id="PS50113">
    <property type="entry name" value="PAC"/>
    <property type="match status" value="1"/>
</dbReference>
<evidence type="ECO:0000256" key="16">
    <source>
        <dbReference type="SAM" id="MobiDB-lite"/>
    </source>
</evidence>
<dbReference type="Gene3D" id="3.40.50.2300">
    <property type="match status" value="1"/>
</dbReference>
<keyword evidence="10 23" id="KW-0067">ATP-binding</keyword>
<dbReference type="SMART" id="SM00091">
    <property type="entry name" value="PAS"/>
    <property type="match status" value="1"/>
</dbReference>
<dbReference type="Pfam" id="PF02518">
    <property type="entry name" value="HATPase_c"/>
    <property type="match status" value="1"/>
</dbReference>
<dbReference type="Pfam" id="PF00072">
    <property type="entry name" value="Response_reg"/>
    <property type="match status" value="1"/>
</dbReference>
<dbReference type="SMART" id="SM00448">
    <property type="entry name" value="REC"/>
    <property type="match status" value="1"/>
</dbReference>
<dbReference type="SUPFAM" id="SSF55785">
    <property type="entry name" value="PYP-like sensor domain (PAS domain)"/>
    <property type="match status" value="1"/>
</dbReference>
<dbReference type="SUPFAM" id="SSF47226">
    <property type="entry name" value="Histidine-containing phosphotransfer domain, HPT domain"/>
    <property type="match status" value="1"/>
</dbReference>
<gene>
    <name evidence="23" type="ORF">AB0T83_15555</name>
</gene>
<evidence type="ECO:0000256" key="11">
    <source>
        <dbReference type="ARBA" id="ARBA00022989"/>
    </source>
</evidence>
<dbReference type="SMART" id="SM00388">
    <property type="entry name" value="HisKA"/>
    <property type="match status" value="1"/>
</dbReference>
<evidence type="ECO:0000256" key="3">
    <source>
        <dbReference type="ARBA" id="ARBA00012438"/>
    </source>
</evidence>
<dbReference type="SUPFAM" id="SSF55874">
    <property type="entry name" value="ATPase domain of HSP90 chaperone/DNA topoisomerase II/histidine kinase"/>
    <property type="match status" value="1"/>
</dbReference>
<dbReference type="EC" id="2.7.13.3" evidence="3"/>
<dbReference type="InterPro" id="IPR011006">
    <property type="entry name" value="CheY-like_superfamily"/>
</dbReference>
<dbReference type="InterPro" id="IPR036641">
    <property type="entry name" value="HPT_dom_sf"/>
</dbReference>
<evidence type="ECO:0000256" key="7">
    <source>
        <dbReference type="ARBA" id="ARBA00022679"/>
    </source>
</evidence>
<dbReference type="PROSITE" id="PS50112">
    <property type="entry name" value="PAS"/>
    <property type="match status" value="1"/>
</dbReference>
<dbReference type="PROSITE" id="PS50110">
    <property type="entry name" value="RESPONSE_REGULATORY"/>
    <property type="match status" value="1"/>
</dbReference>
<dbReference type="InterPro" id="IPR004358">
    <property type="entry name" value="Sig_transdc_His_kin-like_C"/>
</dbReference>
<reference evidence="23 24" key="1">
    <citation type="submission" date="2024-07" db="EMBL/GenBank/DDBJ databases">
        <authorList>
            <person name="Kang M."/>
        </authorList>
    </citation>
    <scope>NUCLEOTIDE SEQUENCE [LARGE SCALE GENOMIC DNA]</scope>
    <source>
        <strain evidence="23 24">DFM31</strain>
    </source>
</reference>
<evidence type="ECO:0000259" key="20">
    <source>
        <dbReference type="PROSITE" id="PS50112"/>
    </source>
</evidence>
<feature type="modified residue" description="4-aspartylphosphate" evidence="15">
    <location>
        <position position="679"/>
    </location>
</feature>
<keyword evidence="13 17" id="KW-0472">Membrane</keyword>
<evidence type="ECO:0000313" key="23">
    <source>
        <dbReference type="EMBL" id="MEV8468190.1"/>
    </source>
</evidence>
<dbReference type="PROSITE" id="PS50894">
    <property type="entry name" value="HPT"/>
    <property type="match status" value="1"/>
</dbReference>
<dbReference type="InterPro" id="IPR003661">
    <property type="entry name" value="HisK_dim/P_dom"/>
</dbReference>
<dbReference type="SUPFAM" id="SSF47384">
    <property type="entry name" value="Homodimeric domain of signal transducing histidine kinase"/>
    <property type="match status" value="1"/>
</dbReference>
<feature type="domain" description="PAC" evidence="21">
    <location>
        <begin position="309"/>
        <end position="360"/>
    </location>
</feature>